<gene>
    <name evidence="2" type="ORF">O987_17010</name>
</gene>
<evidence type="ECO:0000313" key="2">
    <source>
        <dbReference type="EMBL" id="AIJ47515.1"/>
    </source>
</evidence>
<name>A0A076PUP7_COMTE</name>
<evidence type="ECO:0000313" key="3">
    <source>
        <dbReference type="Proteomes" id="UP000028782"/>
    </source>
</evidence>
<dbReference type="RefSeq" id="WP_043373545.1">
    <property type="nucleotide sequence ID" value="NZ_CP006704.1"/>
</dbReference>
<evidence type="ECO:0000259" key="1">
    <source>
        <dbReference type="Pfam" id="PF09346"/>
    </source>
</evidence>
<dbReference type="Pfam" id="PF09346">
    <property type="entry name" value="SMI1_KNR4"/>
    <property type="match status" value="1"/>
</dbReference>
<dbReference type="Proteomes" id="UP000028782">
    <property type="component" value="Chromosome"/>
</dbReference>
<dbReference type="AlphaFoldDB" id="A0A076PUP7"/>
<accession>A0A076PUP7</accession>
<dbReference type="EMBL" id="CP006704">
    <property type="protein sequence ID" value="AIJ47515.1"/>
    <property type="molecule type" value="Genomic_DNA"/>
</dbReference>
<sequence length="189" mass="20867">MRPDQYLAHLQAVYAAFQLPFDPMPPAGEQELAALVAELGPLDPDLAALWRLTASSSSDRTQPLFQRPGFVDALDLLTPAQAKARAAGMEKRAQRMWDLAGPASQDPRLSGRWWQAGWQPFASFYGDIVLLVDQHPGPEGQRGQIIAYVHDPDQIQWIAPSFGAYLQAAADSIDSDREEFLNGPLDELE</sequence>
<dbReference type="HOGENOM" id="CLU_1432315_0_0_4"/>
<feature type="domain" description="Knr4/Smi1-like" evidence="1">
    <location>
        <begin position="26"/>
        <end position="167"/>
    </location>
</feature>
<reference evidence="2 3" key="1">
    <citation type="journal article" date="2014" name="Genome Announc.">
        <title>Complete Genome Sequence of Polychlorinated Biphenyl Degrader Comamonas testosteroni TK102 (NBRC 109938).</title>
        <authorList>
            <person name="Fukuda K."/>
            <person name="Hosoyama A."/>
            <person name="Tsuchikane K."/>
            <person name="Ohji S."/>
            <person name="Yamazoe A."/>
            <person name="Fujita N."/>
            <person name="Shintani M."/>
            <person name="Kimbara K."/>
        </authorList>
    </citation>
    <scope>NUCLEOTIDE SEQUENCE [LARGE SCALE GENOMIC DNA]</scope>
    <source>
        <strain evidence="2">TK102</strain>
    </source>
</reference>
<proteinExistence type="predicted"/>
<dbReference type="KEGG" id="ctes:O987_17010"/>
<protein>
    <recommendedName>
        <fullName evidence="1">Knr4/Smi1-like domain-containing protein</fullName>
    </recommendedName>
</protein>
<organism evidence="2 3">
    <name type="scientific">Comamonas testosteroni TK102</name>
    <dbReference type="NCBI Taxonomy" id="1392005"/>
    <lineage>
        <taxon>Bacteria</taxon>
        <taxon>Pseudomonadati</taxon>
        <taxon>Pseudomonadota</taxon>
        <taxon>Betaproteobacteria</taxon>
        <taxon>Burkholderiales</taxon>
        <taxon>Comamonadaceae</taxon>
        <taxon>Comamonas</taxon>
    </lineage>
</organism>
<dbReference type="InterPro" id="IPR018958">
    <property type="entry name" value="Knr4/Smi1-like_dom"/>
</dbReference>